<keyword evidence="3" id="KW-1185">Reference proteome</keyword>
<dbReference type="RefSeq" id="WP_213434627.1">
    <property type="nucleotide sequence ID" value="NZ_AP024545.1"/>
</dbReference>
<reference evidence="2 3" key="1">
    <citation type="submission" date="2021-03" db="EMBL/GenBank/DDBJ databases">
        <title>Complete Genome Sequences of Two Lysobacter Strains Isolated from Sea Water (Lysobacter caseinilyticus) and Soil (Lysobacter helvus) in South Korea.</title>
        <authorList>
            <person name="Watanabe Y."/>
            <person name="Arakawa K."/>
        </authorList>
    </citation>
    <scope>NUCLEOTIDE SEQUENCE [LARGE SCALE GENOMIC DNA]</scope>
    <source>
        <strain evidence="2 3">KVB24</strain>
    </source>
</reference>
<organism evidence="2 3">
    <name type="scientific">Noviluteimonas caseinilytica</name>
    <dbReference type="NCBI Taxonomy" id="2675101"/>
    <lineage>
        <taxon>Bacteria</taxon>
        <taxon>Pseudomonadati</taxon>
        <taxon>Pseudomonadota</taxon>
        <taxon>Gammaproteobacteria</taxon>
        <taxon>Lysobacterales</taxon>
        <taxon>Lysobacteraceae</taxon>
        <taxon>Noviluteimonas</taxon>
    </lineage>
</organism>
<proteinExistence type="predicted"/>
<feature type="domain" description="DUF4062" evidence="1">
    <location>
        <begin position="2"/>
        <end position="83"/>
    </location>
</feature>
<gene>
    <name evidence="2" type="ORF">LYSCAS_27270</name>
</gene>
<evidence type="ECO:0000313" key="2">
    <source>
        <dbReference type="EMBL" id="BCT93703.1"/>
    </source>
</evidence>
<dbReference type="EMBL" id="AP024545">
    <property type="protein sequence ID" value="BCT93703.1"/>
    <property type="molecule type" value="Genomic_DNA"/>
</dbReference>
<evidence type="ECO:0000259" key="1">
    <source>
        <dbReference type="Pfam" id="PF13271"/>
    </source>
</evidence>
<protein>
    <recommendedName>
        <fullName evidence="1">DUF4062 domain-containing protein</fullName>
    </recommendedName>
</protein>
<sequence length="379" mass="41327">MKVFISSLITGLEAERAAVKQAVELLRHEAVMAENFGSQAKSPQIACLTGLRQADLVVLILDTRYGAKQGSGLSATHEEYREARGRKPILTFIKQGEAEPDQVALISEAGSWESGLFRESFSSPEQLRDLVTRALHEYTLSHATGPLDPNAMARRAQELLPGSEHGRQSGVALQLSIAAGPETTILRPAELESAALAEAMQERALFGSAAVFDRRIGTDSRVQSTALSIYQQRSHESLAEVRVWGTGDIRLILPARGEGSSSGFSFVIEEEVASKLANAIGYAAWLLGHIDPTDRITHVTLAAALVGEGAMGWRTRDEHAASPNSGSFGAFGREREREAPVMLSPQHRVRAALSMDAVRIVEDLVVLLRRRWKDMDRGW</sequence>
<dbReference type="Pfam" id="PF13271">
    <property type="entry name" value="DUF4062"/>
    <property type="match status" value="1"/>
</dbReference>
<evidence type="ECO:0000313" key="3">
    <source>
        <dbReference type="Proteomes" id="UP000681317"/>
    </source>
</evidence>
<dbReference type="Proteomes" id="UP000681317">
    <property type="component" value="Chromosome"/>
</dbReference>
<accession>A0ABN6G1S5</accession>
<name>A0ABN6G1S5_9GAMM</name>
<dbReference type="InterPro" id="IPR025139">
    <property type="entry name" value="DUF4062"/>
</dbReference>